<dbReference type="EMBL" id="HG739179">
    <property type="protein sequence ID" value="CDP15141.1"/>
    <property type="molecule type" value="Genomic_DNA"/>
</dbReference>
<dbReference type="Gramene" id="CDP15141">
    <property type="protein sequence ID" value="CDP15141"/>
    <property type="gene ID" value="GSCOC_T00042727001"/>
</dbReference>
<evidence type="ECO:0000256" key="1">
    <source>
        <dbReference type="SAM" id="SignalP"/>
    </source>
</evidence>
<proteinExistence type="predicted"/>
<name>A0A068V3C1_COFCA</name>
<evidence type="ECO:0008006" key="4">
    <source>
        <dbReference type="Google" id="ProtNLM"/>
    </source>
</evidence>
<keyword evidence="1" id="KW-0732">Signal</keyword>
<dbReference type="Proteomes" id="UP000295252">
    <property type="component" value="Chromosome V"/>
</dbReference>
<feature type="signal peptide" evidence="1">
    <location>
        <begin position="1"/>
        <end position="18"/>
    </location>
</feature>
<evidence type="ECO:0000313" key="3">
    <source>
        <dbReference type="Proteomes" id="UP000295252"/>
    </source>
</evidence>
<gene>
    <name evidence="2" type="ORF">GSCOC_T00042727001</name>
</gene>
<reference evidence="3" key="1">
    <citation type="journal article" date="2014" name="Science">
        <title>The coffee genome provides insight into the convergent evolution of caffeine biosynthesis.</title>
        <authorList>
            <person name="Denoeud F."/>
            <person name="Carretero-Paulet L."/>
            <person name="Dereeper A."/>
            <person name="Droc G."/>
            <person name="Guyot R."/>
            <person name="Pietrella M."/>
            <person name="Zheng C."/>
            <person name="Alberti A."/>
            <person name="Anthony F."/>
            <person name="Aprea G."/>
            <person name="Aury J.M."/>
            <person name="Bento P."/>
            <person name="Bernard M."/>
            <person name="Bocs S."/>
            <person name="Campa C."/>
            <person name="Cenci A."/>
            <person name="Combes M.C."/>
            <person name="Crouzillat D."/>
            <person name="Da Silva C."/>
            <person name="Daddiego L."/>
            <person name="De Bellis F."/>
            <person name="Dussert S."/>
            <person name="Garsmeur O."/>
            <person name="Gayraud T."/>
            <person name="Guignon V."/>
            <person name="Jahn K."/>
            <person name="Jamilloux V."/>
            <person name="Joet T."/>
            <person name="Labadie K."/>
            <person name="Lan T."/>
            <person name="Leclercq J."/>
            <person name="Lepelley M."/>
            <person name="Leroy T."/>
            <person name="Li L.T."/>
            <person name="Librado P."/>
            <person name="Lopez L."/>
            <person name="Munoz A."/>
            <person name="Noel B."/>
            <person name="Pallavicini A."/>
            <person name="Perrotta G."/>
            <person name="Poncet V."/>
            <person name="Pot D."/>
            <person name="Priyono X."/>
            <person name="Rigoreau M."/>
            <person name="Rouard M."/>
            <person name="Rozas J."/>
            <person name="Tranchant-Dubreuil C."/>
            <person name="VanBuren R."/>
            <person name="Zhang Q."/>
            <person name="Andrade A.C."/>
            <person name="Argout X."/>
            <person name="Bertrand B."/>
            <person name="de Kochko A."/>
            <person name="Graziosi G."/>
            <person name="Henry R.J."/>
            <person name="Jayarama X."/>
            <person name="Ming R."/>
            <person name="Nagai C."/>
            <person name="Rounsley S."/>
            <person name="Sankoff D."/>
            <person name="Giuliano G."/>
            <person name="Albert V.A."/>
            <person name="Wincker P."/>
            <person name="Lashermes P."/>
        </authorList>
    </citation>
    <scope>NUCLEOTIDE SEQUENCE [LARGE SCALE GENOMIC DNA]</scope>
    <source>
        <strain evidence="3">cv. DH200-94</strain>
    </source>
</reference>
<feature type="chain" id="PRO_5001655382" description="CYC02 protein-like" evidence="1">
    <location>
        <begin position="19"/>
        <end position="154"/>
    </location>
</feature>
<organism evidence="2 3">
    <name type="scientific">Coffea canephora</name>
    <name type="common">Robusta coffee</name>
    <dbReference type="NCBI Taxonomy" id="49390"/>
    <lineage>
        <taxon>Eukaryota</taxon>
        <taxon>Viridiplantae</taxon>
        <taxon>Streptophyta</taxon>
        <taxon>Embryophyta</taxon>
        <taxon>Tracheophyta</taxon>
        <taxon>Spermatophyta</taxon>
        <taxon>Magnoliopsida</taxon>
        <taxon>eudicotyledons</taxon>
        <taxon>Gunneridae</taxon>
        <taxon>Pentapetalae</taxon>
        <taxon>asterids</taxon>
        <taxon>lamiids</taxon>
        <taxon>Gentianales</taxon>
        <taxon>Rubiaceae</taxon>
        <taxon>Ixoroideae</taxon>
        <taxon>Gardenieae complex</taxon>
        <taxon>Bertiereae - Coffeeae clade</taxon>
        <taxon>Coffeeae</taxon>
        <taxon>Coffea</taxon>
    </lineage>
</organism>
<dbReference type="AlphaFoldDB" id="A0A068V3C1"/>
<accession>A0A068V3C1</accession>
<evidence type="ECO:0000313" key="2">
    <source>
        <dbReference type="EMBL" id="CDP15141.1"/>
    </source>
</evidence>
<dbReference type="PhylomeDB" id="A0A068V3C1"/>
<protein>
    <recommendedName>
        <fullName evidence="4">CYC02 protein-like</fullName>
    </recommendedName>
</protein>
<dbReference type="InParanoid" id="A0A068V3C1"/>
<sequence>MASSKNLLFLFVVLFALALQIPSDVTAADQASVKTTGEAHQDKISEDRCRYRCCSWYHGQCQRCCASPEETPEATSGDKAAVNADRCRYRCCSWYHGQCQRCCASAEETPEAISADRCRYRCCSWYHGQCQRCCASAEVDPEAISADRCRYRCC</sequence>
<keyword evidence="3" id="KW-1185">Reference proteome</keyword>